<keyword evidence="2" id="KW-1185">Reference proteome</keyword>
<proteinExistence type="predicted"/>
<dbReference type="OrthoDB" id="10014242at2"/>
<organism evidence="1 2">
    <name type="scientific">Paenacidovorax caeni</name>
    <dbReference type="NCBI Taxonomy" id="343013"/>
    <lineage>
        <taxon>Bacteria</taxon>
        <taxon>Pseudomonadati</taxon>
        <taxon>Pseudomonadota</taxon>
        <taxon>Betaproteobacteria</taxon>
        <taxon>Burkholderiales</taxon>
        <taxon>Comamonadaceae</taxon>
        <taxon>Paenacidovorax</taxon>
    </lineage>
</organism>
<sequence>MENVNVPEFDRAAFAARLEEELRALAVPLLPGSQLAKLVNRALGEGRSFRDYLPGPELPRLRTFIERFVSPEVVRPTEQRQGSDILFAVPHEASAFSLAQDGRLWKAFVAVQPVSQLVFNRSTGAVSVLPAGLPVPDGCAVVQRVQPHEHRDLRANFCDSLTKRGVPIGDLLEAALEESEGFYQRWLQMLRARKPLDREWGHFRNEELLSLYEQRLRQLGAPEDRAQQLKKELFLDHEVARAPKKAADALVAAEAASNAPRDHRDNRERRARELLRVASERLPLEQLLSVQLPVSVILDLTAHLPEQ</sequence>
<evidence type="ECO:0000313" key="1">
    <source>
        <dbReference type="EMBL" id="SFU95237.1"/>
    </source>
</evidence>
<accession>A0A1I7KCT3</accession>
<name>A0A1I7KCT3_9BURK</name>
<dbReference type="AlphaFoldDB" id="A0A1I7KCT3"/>
<evidence type="ECO:0000313" key="2">
    <source>
        <dbReference type="Proteomes" id="UP000183656"/>
    </source>
</evidence>
<reference evidence="1 2" key="1">
    <citation type="submission" date="2016-10" db="EMBL/GenBank/DDBJ databases">
        <authorList>
            <person name="de Groot N.N."/>
        </authorList>
    </citation>
    <scope>NUCLEOTIDE SEQUENCE [LARGE SCALE GENOMIC DNA]</scope>
    <source>
        <strain evidence="1 2">R-24608</strain>
    </source>
</reference>
<dbReference type="EMBL" id="FPBX01000046">
    <property type="protein sequence ID" value="SFU95237.1"/>
    <property type="molecule type" value="Genomic_DNA"/>
</dbReference>
<protein>
    <submittedName>
        <fullName evidence="1">Uncharacterized protein</fullName>
    </submittedName>
</protein>
<dbReference type="Proteomes" id="UP000183656">
    <property type="component" value="Unassembled WGS sequence"/>
</dbReference>
<gene>
    <name evidence="1" type="ORF">SAMN04489707_104618</name>
</gene>
<dbReference type="RefSeq" id="WP_054257808.1">
    <property type="nucleotide sequence ID" value="NZ_CYIG01000058.1"/>
</dbReference>